<protein>
    <recommendedName>
        <fullName evidence="5">L1 transposable element RRM domain-containing protein</fullName>
    </recommendedName>
</protein>
<feature type="region of interest" description="Disordered" evidence="2">
    <location>
        <begin position="236"/>
        <end position="266"/>
    </location>
</feature>
<gene>
    <name evidence="3" type="ORF">JRQ81_005450</name>
</gene>
<evidence type="ECO:0000256" key="2">
    <source>
        <dbReference type="SAM" id="MobiDB-lite"/>
    </source>
</evidence>
<evidence type="ECO:0008006" key="5">
    <source>
        <dbReference type="Google" id="ProtNLM"/>
    </source>
</evidence>
<dbReference type="InterPro" id="IPR004244">
    <property type="entry name" value="Transposase_22"/>
</dbReference>
<evidence type="ECO:0000313" key="3">
    <source>
        <dbReference type="EMBL" id="KAJ7341398.1"/>
    </source>
</evidence>
<evidence type="ECO:0000313" key="4">
    <source>
        <dbReference type="Proteomes" id="UP001142489"/>
    </source>
</evidence>
<proteinExistence type="predicted"/>
<sequence length="266" mass="30997">MATTIKALSEQMAQFQALMLASQEKITKDIAEIKQEIQQINIEMKGIRDEAMQAKQMALKNTEQITQLKKLTAELSDRMRRVNLIIYGISQDIDQRNLEQCIVNWLSEQGIELEGELERAHRLQSKRTGGEPRPVIVKFAREKTQQQVFLALKKMKELNFKGKKIFVRRDFCPETLKQKSLMKPYAQKLHQNKIKFSWIYPTSIAIFKEGKRLLARNPREAAKLLVKLKLDTRDLEDQTSMDEEEGEEGLSTHKEKRQRMHSDEGL</sequence>
<accession>A0A9Q1B5U2</accession>
<dbReference type="Proteomes" id="UP001142489">
    <property type="component" value="Unassembled WGS sequence"/>
</dbReference>
<dbReference type="Gene3D" id="3.30.70.1820">
    <property type="entry name" value="L1 transposable element, RRM domain"/>
    <property type="match status" value="1"/>
</dbReference>
<feature type="compositionally biased region" description="Acidic residues" evidence="2">
    <location>
        <begin position="237"/>
        <end position="248"/>
    </location>
</feature>
<keyword evidence="4" id="KW-1185">Reference proteome</keyword>
<dbReference type="PANTHER" id="PTHR11505">
    <property type="entry name" value="L1 TRANSPOSABLE ELEMENT-RELATED"/>
    <property type="match status" value="1"/>
</dbReference>
<dbReference type="EMBL" id="JAPFRF010000002">
    <property type="protein sequence ID" value="KAJ7341398.1"/>
    <property type="molecule type" value="Genomic_DNA"/>
</dbReference>
<feature type="coiled-coil region" evidence="1">
    <location>
        <begin position="5"/>
        <end position="57"/>
    </location>
</feature>
<name>A0A9Q1B5U2_9SAUR</name>
<comment type="caution">
    <text evidence="3">The sequence shown here is derived from an EMBL/GenBank/DDBJ whole genome shotgun (WGS) entry which is preliminary data.</text>
</comment>
<reference evidence="3" key="1">
    <citation type="journal article" date="2023" name="DNA Res.">
        <title>Chromosome-level genome assembly of Phrynocephalus forsythii using third-generation DNA sequencing and Hi-C analysis.</title>
        <authorList>
            <person name="Qi Y."/>
            <person name="Zhao W."/>
            <person name="Zhao Y."/>
            <person name="Niu C."/>
            <person name="Cao S."/>
            <person name="Zhang Y."/>
        </authorList>
    </citation>
    <scope>NUCLEOTIDE SEQUENCE</scope>
    <source>
        <tissue evidence="3">Muscle</tissue>
    </source>
</reference>
<keyword evidence="1" id="KW-0175">Coiled coil</keyword>
<dbReference type="AlphaFoldDB" id="A0A9Q1B5U2"/>
<organism evidence="3 4">
    <name type="scientific">Phrynocephalus forsythii</name>
    <dbReference type="NCBI Taxonomy" id="171643"/>
    <lineage>
        <taxon>Eukaryota</taxon>
        <taxon>Metazoa</taxon>
        <taxon>Chordata</taxon>
        <taxon>Craniata</taxon>
        <taxon>Vertebrata</taxon>
        <taxon>Euteleostomi</taxon>
        <taxon>Lepidosauria</taxon>
        <taxon>Squamata</taxon>
        <taxon>Bifurcata</taxon>
        <taxon>Unidentata</taxon>
        <taxon>Episquamata</taxon>
        <taxon>Toxicofera</taxon>
        <taxon>Iguania</taxon>
        <taxon>Acrodonta</taxon>
        <taxon>Agamidae</taxon>
        <taxon>Agaminae</taxon>
        <taxon>Phrynocephalus</taxon>
    </lineage>
</organism>
<evidence type="ECO:0000256" key="1">
    <source>
        <dbReference type="SAM" id="Coils"/>
    </source>
</evidence>
<dbReference type="OrthoDB" id="10059413at2759"/>